<evidence type="ECO:0000259" key="21">
    <source>
        <dbReference type="PROSITE" id="PS50222"/>
    </source>
</evidence>
<evidence type="ECO:0000256" key="10">
    <source>
        <dbReference type="ARBA" id="ARBA00022777"/>
    </source>
</evidence>
<feature type="transmembrane region" description="Helical" evidence="19">
    <location>
        <begin position="82"/>
        <end position="109"/>
    </location>
</feature>
<evidence type="ECO:0000256" key="4">
    <source>
        <dbReference type="ARBA" id="ARBA00022527"/>
    </source>
</evidence>
<comment type="similarity">
    <text evidence="15">Belongs to the protein kinase superfamily. Ser/Thr protein kinase family. CDPK subfamily.</text>
</comment>
<keyword evidence="13 19" id="KW-1133">Transmembrane helix</keyword>
<keyword evidence="23" id="KW-1185">Reference proteome</keyword>
<dbReference type="FunFam" id="1.10.510.10:FF:000475">
    <property type="entry name" value="Calcium-dependent protein kinase 5"/>
    <property type="match status" value="1"/>
</dbReference>
<name>A0A8S1P8V2_9CILI</name>
<keyword evidence="9 18" id="KW-0547">Nucleotide-binding</keyword>
<accession>A0A8S1P8V2</accession>
<evidence type="ECO:0000259" key="20">
    <source>
        <dbReference type="PROSITE" id="PS50011"/>
    </source>
</evidence>
<keyword evidence="4" id="KW-0723">Serine/threonine-protein kinase</keyword>
<feature type="domain" description="EF-hand" evidence="21">
    <location>
        <begin position="604"/>
        <end position="636"/>
    </location>
</feature>
<dbReference type="PROSITE" id="PS00018">
    <property type="entry name" value="EF_HAND_1"/>
    <property type="match status" value="2"/>
</dbReference>
<dbReference type="Pfam" id="PF13499">
    <property type="entry name" value="EF-hand_7"/>
    <property type="match status" value="1"/>
</dbReference>
<evidence type="ECO:0000256" key="15">
    <source>
        <dbReference type="ARBA" id="ARBA00024334"/>
    </source>
</evidence>
<gene>
    <name evidence="22" type="ORF">PSON_ATCC_30995.1.T0720020</name>
</gene>
<dbReference type="GO" id="GO:0016020">
    <property type="term" value="C:membrane"/>
    <property type="evidence" value="ECO:0007669"/>
    <property type="project" value="UniProtKB-SubCell"/>
</dbReference>
<dbReference type="GO" id="GO:0004674">
    <property type="term" value="F:protein serine/threonine kinase activity"/>
    <property type="evidence" value="ECO:0007669"/>
    <property type="project" value="UniProtKB-KW"/>
</dbReference>
<dbReference type="AlphaFoldDB" id="A0A8S1P8V2"/>
<evidence type="ECO:0000256" key="7">
    <source>
        <dbReference type="ARBA" id="ARBA00022723"/>
    </source>
</evidence>
<feature type="transmembrane region" description="Helical" evidence="19">
    <location>
        <begin position="12"/>
        <end position="36"/>
    </location>
</feature>
<dbReference type="CDD" id="cd00051">
    <property type="entry name" value="EFh"/>
    <property type="match status" value="2"/>
</dbReference>
<dbReference type="FunFam" id="1.10.238.10:FF:000586">
    <property type="entry name" value="Uncharacterized protein"/>
    <property type="match status" value="1"/>
</dbReference>
<comment type="caution">
    <text evidence="22">The sequence shown here is derived from an EMBL/GenBank/DDBJ whole genome shotgun (WGS) entry which is preliminary data.</text>
</comment>
<feature type="binding site" evidence="18">
    <location>
        <position position="230"/>
    </location>
    <ligand>
        <name>ATP</name>
        <dbReference type="ChEBI" id="CHEBI:30616"/>
    </ligand>
</feature>
<dbReference type="GO" id="GO:0005524">
    <property type="term" value="F:ATP binding"/>
    <property type="evidence" value="ECO:0007669"/>
    <property type="project" value="UniProtKB-UniRule"/>
</dbReference>
<evidence type="ECO:0000256" key="11">
    <source>
        <dbReference type="ARBA" id="ARBA00022837"/>
    </source>
</evidence>
<sequence>MSQPSQGTPLKTIVRYVNIACGCAIIAITIVDVVTFVELFAFWNWIFMIYQFLFALMIIAAEFRLDFILKYFRFLEGNIGKGWFLIFCGMWLLGNTLAATITGICIFYLRGLFDCLWDCDNFHSFLQRNYKTQQYRSDDWHYEFIIKQYYKHYLNIKMGNKMMKSQAEFDQDYQRKQEQKPTVLALNLLIKKKGRVSTEYQFLTPPIGKGQYSEIRKVINKKTGIMRAVKIVQKNATEKEEERVSAEVNILEKLDHPNILKINEYYSDDRFHYIITDFYSGGELFMKIQERRVFSEAYAARIIRQLLYAINYCHLHGIAHREIRPENIMLERSSEFASAILIDFGMCQKISHKMHSAVNHPYYQAPEIQQKRYNESIDIWAIGVITHILLCGYPPFGGDTNRKILDNVLKKPLVFDEQDWNKNSNESREFVKKILNKDPTQRMTIEQALNDPWIIKNYELQVTDSQLKRVITNLVNYKSQSKLQEATLKLIVLYLASREELSELREVFTSIDSKNDGYIDIEELSQAMLKIFDSETVERQANKICGDDETLSYSQFLAQAIDKQAILQKSKIETAFKLIDRNASGNINVEELSEAFKCNLTGNDQWIEIMNEVDANHDGALSLVEFTNMMKKLIQS</sequence>
<evidence type="ECO:0000313" key="22">
    <source>
        <dbReference type="EMBL" id="CAD8099455.1"/>
    </source>
</evidence>
<evidence type="ECO:0000256" key="17">
    <source>
        <dbReference type="ARBA" id="ARBA00048679"/>
    </source>
</evidence>
<keyword evidence="14 19" id="KW-0472">Membrane</keyword>
<dbReference type="EC" id="2.7.11.1" evidence="3"/>
<evidence type="ECO:0000256" key="13">
    <source>
        <dbReference type="ARBA" id="ARBA00022989"/>
    </source>
</evidence>
<evidence type="ECO:0000256" key="19">
    <source>
        <dbReference type="SAM" id="Phobius"/>
    </source>
</evidence>
<keyword evidence="5" id="KW-0808">Transferase</keyword>
<feature type="transmembrane region" description="Helical" evidence="19">
    <location>
        <begin position="42"/>
        <end position="61"/>
    </location>
</feature>
<dbReference type="InterPro" id="IPR013714">
    <property type="entry name" value="Golgi_TVP15"/>
</dbReference>
<protein>
    <recommendedName>
        <fullName evidence="3">non-specific serine/threonine protein kinase</fullName>
        <ecNumber evidence="3">2.7.11.1</ecNumber>
    </recommendedName>
</protein>
<dbReference type="Pfam" id="PF00069">
    <property type="entry name" value="Pkinase"/>
    <property type="match status" value="1"/>
</dbReference>
<evidence type="ECO:0000256" key="1">
    <source>
        <dbReference type="ARBA" id="ARBA00001946"/>
    </source>
</evidence>
<evidence type="ECO:0000256" key="12">
    <source>
        <dbReference type="ARBA" id="ARBA00022840"/>
    </source>
</evidence>
<proteinExistence type="inferred from homology"/>
<dbReference type="InterPro" id="IPR018247">
    <property type="entry name" value="EF_Hand_1_Ca_BS"/>
</dbReference>
<feature type="domain" description="EF-hand" evidence="21">
    <location>
        <begin position="499"/>
        <end position="534"/>
    </location>
</feature>
<comment type="cofactor">
    <cofactor evidence="1">
        <name>Mg(2+)</name>
        <dbReference type="ChEBI" id="CHEBI:18420"/>
    </cofactor>
</comment>
<dbReference type="Proteomes" id="UP000692954">
    <property type="component" value="Unassembled WGS sequence"/>
</dbReference>
<dbReference type="InterPro" id="IPR017441">
    <property type="entry name" value="Protein_kinase_ATP_BS"/>
</dbReference>
<evidence type="ECO:0000313" key="23">
    <source>
        <dbReference type="Proteomes" id="UP000692954"/>
    </source>
</evidence>
<dbReference type="InterPro" id="IPR000719">
    <property type="entry name" value="Prot_kinase_dom"/>
</dbReference>
<feature type="domain" description="EF-hand" evidence="21">
    <location>
        <begin position="567"/>
        <end position="602"/>
    </location>
</feature>
<dbReference type="SMART" id="SM00054">
    <property type="entry name" value="EFh"/>
    <property type="match status" value="3"/>
</dbReference>
<evidence type="ECO:0000256" key="8">
    <source>
        <dbReference type="ARBA" id="ARBA00022737"/>
    </source>
</evidence>
<evidence type="ECO:0000256" key="16">
    <source>
        <dbReference type="ARBA" id="ARBA00047899"/>
    </source>
</evidence>
<evidence type="ECO:0000256" key="2">
    <source>
        <dbReference type="ARBA" id="ARBA00004141"/>
    </source>
</evidence>
<dbReference type="PROSITE" id="PS00107">
    <property type="entry name" value="PROTEIN_KINASE_ATP"/>
    <property type="match status" value="1"/>
</dbReference>
<reference evidence="22" key="1">
    <citation type="submission" date="2021-01" db="EMBL/GenBank/DDBJ databases">
        <authorList>
            <consortium name="Genoscope - CEA"/>
            <person name="William W."/>
        </authorList>
    </citation>
    <scope>NUCLEOTIDE SEQUENCE</scope>
</reference>
<keyword evidence="12 18" id="KW-0067">ATP-binding</keyword>
<dbReference type="PROSITE" id="PS50011">
    <property type="entry name" value="PROTEIN_KINASE_DOM"/>
    <property type="match status" value="1"/>
</dbReference>
<evidence type="ECO:0000256" key="9">
    <source>
        <dbReference type="ARBA" id="ARBA00022741"/>
    </source>
</evidence>
<feature type="domain" description="Protein kinase" evidence="20">
    <location>
        <begin position="201"/>
        <end position="454"/>
    </location>
</feature>
<dbReference type="InterPro" id="IPR002048">
    <property type="entry name" value="EF_hand_dom"/>
</dbReference>
<comment type="catalytic activity">
    <reaction evidence="17">
        <text>L-seryl-[protein] + ATP = O-phospho-L-seryl-[protein] + ADP + H(+)</text>
        <dbReference type="Rhea" id="RHEA:17989"/>
        <dbReference type="Rhea" id="RHEA-COMP:9863"/>
        <dbReference type="Rhea" id="RHEA-COMP:11604"/>
        <dbReference type="ChEBI" id="CHEBI:15378"/>
        <dbReference type="ChEBI" id="CHEBI:29999"/>
        <dbReference type="ChEBI" id="CHEBI:30616"/>
        <dbReference type="ChEBI" id="CHEBI:83421"/>
        <dbReference type="ChEBI" id="CHEBI:456216"/>
        <dbReference type="EC" id="2.7.11.1"/>
    </reaction>
</comment>
<keyword evidence="10" id="KW-0418">Kinase</keyword>
<dbReference type="OrthoDB" id="40902at2759"/>
<comment type="catalytic activity">
    <reaction evidence="16">
        <text>L-threonyl-[protein] + ATP = O-phospho-L-threonyl-[protein] + ADP + H(+)</text>
        <dbReference type="Rhea" id="RHEA:46608"/>
        <dbReference type="Rhea" id="RHEA-COMP:11060"/>
        <dbReference type="Rhea" id="RHEA-COMP:11605"/>
        <dbReference type="ChEBI" id="CHEBI:15378"/>
        <dbReference type="ChEBI" id="CHEBI:30013"/>
        <dbReference type="ChEBI" id="CHEBI:30616"/>
        <dbReference type="ChEBI" id="CHEBI:61977"/>
        <dbReference type="ChEBI" id="CHEBI:456216"/>
        <dbReference type="EC" id="2.7.11.1"/>
    </reaction>
</comment>
<evidence type="ECO:0000256" key="14">
    <source>
        <dbReference type="ARBA" id="ARBA00023136"/>
    </source>
</evidence>
<dbReference type="FunFam" id="3.30.200.20:FF:000315">
    <property type="entry name" value="Calcium-dependent protein kinase 3"/>
    <property type="match status" value="1"/>
</dbReference>
<evidence type="ECO:0000256" key="3">
    <source>
        <dbReference type="ARBA" id="ARBA00012513"/>
    </source>
</evidence>
<dbReference type="PANTHER" id="PTHR24349">
    <property type="entry name" value="SERINE/THREONINE-PROTEIN KINASE"/>
    <property type="match status" value="1"/>
</dbReference>
<keyword evidence="8" id="KW-0677">Repeat</keyword>
<organism evidence="22 23">
    <name type="scientific">Paramecium sonneborni</name>
    <dbReference type="NCBI Taxonomy" id="65129"/>
    <lineage>
        <taxon>Eukaryota</taxon>
        <taxon>Sar</taxon>
        <taxon>Alveolata</taxon>
        <taxon>Ciliophora</taxon>
        <taxon>Intramacronucleata</taxon>
        <taxon>Oligohymenophorea</taxon>
        <taxon>Peniculida</taxon>
        <taxon>Parameciidae</taxon>
        <taxon>Paramecium</taxon>
    </lineage>
</organism>
<dbReference type="Pfam" id="PF13202">
    <property type="entry name" value="EF-hand_5"/>
    <property type="match status" value="1"/>
</dbReference>
<keyword evidence="7" id="KW-0479">Metal-binding</keyword>
<dbReference type="PROSITE" id="PS50222">
    <property type="entry name" value="EF_HAND_2"/>
    <property type="match status" value="3"/>
</dbReference>
<comment type="subcellular location">
    <subcellularLocation>
        <location evidence="2">Membrane</location>
        <topology evidence="2">Multi-pass membrane protein</topology>
    </subcellularLocation>
</comment>
<evidence type="ECO:0000256" key="18">
    <source>
        <dbReference type="PROSITE-ProRule" id="PRU10141"/>
    </source>
</evidence>
<evidence type="ECO:0000256" key="5">
    <source>
        <dbReference type="ARBA" id="ARBA00022679"/>
    </source>
</evidence>
<dbReference type="EMBL" id="CAJJDN010000072">
    <property type="protein sequence ID" value="CAD8099455.1"/>
    <property type="molecule type" value="Genomic_DNA"/>
</dbReference>
<dbReference type="InterPro" id="IPR050205">
    <property type="entry name" value="CDPK_Ser/Thr_kinases"/>
</dbReference>
<dbReference type="Pfam" id="PF08507">
    <property type="entry name" value="COPI_assoc"/>
    <property type="match status" value="1"/>
</dbReference>
<keyword evidence="11" id="KW-0106">Calcium</keyword>
<dbReference type="CDD" id="cd05117">
    <property type="entry name" value="STKc_CAMK"/>
    <property type="match status" value="1"/>
</dbReference>
<evidence type="ECO:0000256" key="6">
    <source>
        <dbReference type="ARBA" id="ARBA00022692"/>
    </source>
</evidence>
<keyword evidence="6 19" id="KW-0812">Transmembrane</keyword>
<dbReference type="GO" id="GO:0005509">
    <property type="term" value="F:calcium ion binding"/>
    <property type="evidence" value="ECO:0007669"/>
    <property type="project" value="InterPro"/>
</dbReference>